<dbReference type="Pfam" id="PF00999">
    <property type="entry name" value="Na_H_Exchanger"/>
    <property type="match status" value="1"/>
</dbReference>
<feature type="transmembrane region" description="Helical" evidence="11">
    <location>
        <begin position="215"/>
        <end position="233"/>
    </location>
</feature>
<evidence type="ECO:0000256" key="4">
    <source>
        <dbReference type="ARBA" id="ARBA00022449"/>
    </source>
</evidence>
<feature type="transmembrane region" description="Helical" evidence="11">
    <location>
        <begin position="114"/>
        <end position="135"/>
    </location>
</feature>
<feature type="transmembrane region" description="Helical" evidence="11">
    <location>
        <begin position="292"/>
        <end position="317"/>
    </location>
</feature>
<dbReference type="Gene3D" id="3.40.50.720">
    <property type="entry name" value="NAD(P)-binding Rossmann-like Domain"/>
    <property type="match status" value="1"/>
</dbReference>
<dbReference type="InterPro" id="IPR004771">
    <property type="entry name" value="K/H_exchanger"/>
</dbReference>
<evidence type="ECO:0000259" key="13">
    <source>
        <dbReference type="PROSITE" id="PS51202"/>
    </source>
</evidence>
<dbReference type="Pfam" id="PF02080">
    <property type="entry name" value="TrkA_C"/>
    <property type="match status" value="1"/>
</dbReference>
<feature type="transmembrane region" description="Helical" evidence="11">
    <location>
        <begin position="329"/>
        <end position="347"/>
    </location>
</feature>
<dbReference type="SUPFAM" id="SSF116726">
    <property type="entry name" value="TrkA C-terminal domain-like"/>
    <property type="match status" value="1"/>
</dbReference>
<evidence type="ECO:0000256" key="11">
    <source>
        <dbReference type="SAM" id="Phobius"/>
    </source>
</evidence>
<name>A0ABV4TUM3_9GAMM</name>
<sequence length="659" mass="70831">MHAHPMQDVLVLLALAVVAVALLRRAHLPPVLGYLLAGILAGPHGLGWIQDSAAIEFMAEIGVVFLLFTIGLEFSLPQFLAMRHTVLGLGGAQVALGTAAGAGLALWHGVSWEGAVVVGGALALSSTAIVIKQLADQLELHSRHGRAAVGILLFQDLAVVPFLVLIPILAGDGGGSMWWPILLALLKGAVALAVMFALGRFGLRPLFHEVGRARSAELFTLTVLMVALAAAWITNQLGLSLALGAFLAGLMLGETEYRHQIEADIRPFRDVLLGLFFITIGARLDVFQLPDIWPLVLGLVAFLVLGKGLLVAVLARIAGNEAGVAVRTGMVLAQGGEFGFALLALAMQHDLFSPATSQVVLTAVVISMALTPFLVRYNGAVAKQLMQGNYLQRRATRQQEIAEATHELEGHIILCGYGRVGQNLAKFLRDEALEYVALDLDPTRIRNARDAGERVFYGDSTHRDLLEAAGVSRARALVITFDNVNAAFQILARVREDNPTLPILVRTRDDTYMEELSSAGATEVLPESLEASLMLATDLLLTLDVPHGEVMRLLENARSSSYRQLRGLFTGVELGEGDKTPTTSERLHTVILPGEAESVGRHLGDLGLEERGVLVTAVRRGGIRGEEPTPDLELREGDALVLQGPSEQLEWAEKRLLSK</sequence>
<keyword evidence="3" id="KW-0813">Transport</keyword>
<feature type="transmembrane region" description="Helical" evidence="11">
    <location>
        <begin position="147"/>
        <end position="171"/>
    </location>
</feature>
<keyword evidence="15" id="KW-1185">Reference proteome</keyword>
<dbReference type="InterPro" id="IPR003148">
    <property type="entry name" value="RCK_N"/>
</dbReference>
<evidence type="ECO:0000256" key="5">
    <source>
        <dbReference type="ARBA" id="ARBA00022538"/>
    </source>
</evidence>
<dbReference type="PROSITE" id="PS51201">
    <property type="entry name" value="RCK_N"/>
    <property type="match status" value="1"/>
</dbReference>
<evidence type="ECO:0000256" key="3">
    <source>
        <dbReference type="ARBA" id="ARBA00022448"/>
    </source>
</evidence>
<feature type="transmembrane region" description="Helical" evidence="11">
    <location>
        <begin position="177"/>
        <end position="203"/>
    </location>
</feature>
<feature type="transmembrane region" description="Helical" evidence="11">
    <location>
        <begin position="359"/>
        <end position="377"/>
    </location>
</feature>
<dbReference type="PROSITE" id="PS51202">
    <property type="entry name" value="RCK_C"/>
    <property type="match status" value="1"/>
</dbReference>
<dbReference type="Pfam" id="PF02254">
    <property type="entry name" value="TrkA_N"/>
    <property type="match status" value="1"/>
</dbReference>
<feature type="transmembrane region" description="Helical" evidence="11">
    <location>
        <begin position="53"/>
        <end position="74"/>
    </location>
</feature>
<dbReference type="NCBIfam" id="TIGR00932">
    <property type="entry name" value="2a37"/>
    <property type="match status" value="1"/>
</dbReference>
<evidence type="ECO:0000313" key="14">
    <source>
        <dbReference type="EMBL" id="MFA9460687.1"/>
    </source>
</evidence>
<dbReference type="EMBL" id="JBGUAW010000004">
    <property type="protein sequence ID" value="MFA9460687.1"/>
    <property type="molecule type" value="Genomic_DNA"/>
</dbReference>
<feature type="domain" description="RCK N-terminal" evidence="12">
    <location>
        <begin position="409"/>
        <end position="526"/>
    </location>
</feature>
<keyword evidence="9" id="KW-0406">Ion transport</keyword>
<comment type="similarity">
    <text evidence="2">Belongs to the monovalent cation:proton antiporter 2 (CPA2) transporter (TC 2.A.37) family.</text>
</comment>
<feature type="domain" description="RCK C-terminal" evidence="13">
    <location>
        <begin position="575"/>
        <end position="658"/>
    </location>
</feature>
<comment type="subcellular location">
    <subcellularLocation>
        <location evidence="1">Membrane</location>
        <topology evidence="1">Multi-pass membrane protein</topology>
    </subcellularLocation>
</comment>
<keyword evidence="5" id="KW-0633">Potassium transport</keyword>
<evidence type="ECO:0000256" key="6">
    <source>
        <dbReference type="ARBA" id="ARBA00022692"/>
    </source>
</evidence>
<dbReference type="Gene3D" id="1.20.1530.20">
    <property type="match status" value="1"/>
</dbReference>
<dbReference type="InterPro" id="IPR036721">
    <property type="entry name" value="RCK_C_sf"/>
</dbReference>
<keyword evidence="7" id="KW-0630">Potassium</keyword>
<reference evidence="14 15" key="1">
    <citation type="submission" date="2024-08" db="EMBL/GenBank/DDBJ databases">
        <title>Whole-genome sequencing of halo(alkali)philic microorganisms from hypersaline lakes.</title>
        <authorList>
            <person name="Sorokin D.Y."/>
            <person name="Merkel A.Y."/>
            <person name="Messina E."/>
            <person name="Yakimov M."/>
        </authorList>
    </citation>
    <scope>NUCLEOTIDE SEQUENCE [LARGE SCALE GENOMIC DNA]</scope>
    <source>
        <strain evidence="14 15">Cl-TMA</strain>
    </source>
</reference>
<gene>
    <name evidence="14" type="ORF">ACERLL_07595</name>
</gene>
<organism evidence="14 15">
    <name type="scientific">Thiohalorhabdus methylotrophus</name>
    <dbReference type="NCBI Taxonomy" id="3242694"/>
    <lineage>
        <taxon>Bacteria</taxon>
        <taxon>Pseudomonadati</taxon>
        <taxon>Pseudomonadota</taxon>
        <taxon>Gammaproteobacteria</taxon>
        <taxon>Thiohalorhabdales</taxon>
        <taxon>Thiohalorhabdaceae</taxon>
        <taxon>Thiohalorhabdus</taxon>
    </lineage>
</organism>
<dbReference type="RefSeq" id="WP_373655467.1">
    <property type="nucleotide sequence ID" value="NZ_JBGUAW010000004.1"/>
</dbReference>
<dbReference type="SUPFAM" id="SSF51735">
    <property type="entry name" value="NAD(P)-binding Rossmann-fold domains"/>
    <property type="match status" value="1"/>
</dbReference>
<dbReference type="InterPro" id="IPR036291">
    <property type="entry name" value="NAD(P)-bd_dom_sf"/>
</dbReference>
<evidence type="ECO:0000313" key="15">
    <source>
        <dbReference type="Proteomes" id="UP001575181"/>
    </source>
</evidence>
<evidence type="ECO:0000256" key="8">
    <source>
        <dbReference type="ARBA" id="ARBA00022989"/>
    </source>
</evidence>
<keyword evidence="6 11" id="KW-0812">Transmembrane</keyword>
<keyword evidence="8 11" id="KW-1133">Transmembrane helix</keyword>
<keyword evidence="10 11" id="KW-0472">Membrane</keyword>
<feature type="transmembrane region" description="Helical" evidence="11">
    <location>
        <begin position="86"/>
        <end position="108"/>
    </location>
</feature>
<evidence type="ECO:0000259" key="12">
    <source>
        <dbReference type="PROSITE" id="PS51201"/>
    </source>
</evidence>
<evidence type="ECO:0000256" key="1">
    <source>
        <dbReference type="ARBA" id="ARBA00004141"/>
    </source>
</evidence>
<evidence type="ECO:0000256" key="10">
    <source>
        <dbReference type="ARBA" id="ARBA00023136"/>
    </source>
</evidence>
<protein>
    <submittedName>
        <fullName evidence="14">Monovalent cation:proton antiporter-2 (CPA2) family protein</fullName>
    </submittedName>
</protein>
<dbReference type="InterPro" id="IPR006037">
    <property type="entry name" value="RCK_C"/>
</dbReference>
<evidence type="ECO:0000256" key="9">
    <source>
        <dbReference type="ARBA" id="ARBA00023065"/>
    </source>
</evidence>
<dbReference type="PANTHER" id="PTHR46157:SF4">
    <property type="entry name" value="K(+) EFFLUX ANTIPORTER 3, CHLOROPLASTIC"/>
    <property type="match status" value="1"/>
</dbReference>
<dbReference type="InterPro" id="IPR038770">
    <property type="entry name" value="Na+/solute_symporter_sf"/>
</dbReference>
<proteinExistence type="inferred from homology"/>
<dbReference type="Gene3D" id="3.30.70.1450">
    <property type="entry name" value="Regulator of K+ conductance, C-terminal domain"/>
    <property type="match status" value="1"/>
</dbReference>
<accession>A0ABV4TUM3</accession>
<evidence type="ECO:0000256" key="2">
    <source>
        <dbReference type="ARBA" id="ARBA00005551"/>
    </source>
</evidence>
<dbReference type="Proteomes" id="UP001575181">
    <property type="component" value="Unassembled WGS sequence"/>
</dbReference>
<dbReference type="PANTHER" id="PTHR46157">
    <property type="entry name" value="K(+) EFFLUX ANTIPORTER 3, CHLOROPLASTIC"/>
    <property type="match status" value="1"/>
</dbReference>
<keyword evidence="4" id="KW-0050">Antiport</keyword>
<comment type="caution">
    <text evidence="14">The sequence shown here is derived from an EMBL/GenBank/DDBJ whole genome shotgun (WGS) entry which is preliminary data.</text>
</comment>
<dbReference type="InterPro" id="IPR006153">
    <property type="entry name" value="Cation/H_exchanger_TM"/>
</dbReference>
<evidence type="ECO:0000256" key="7">
    <source>
        <dbReference type="ARBA" id="ARBA00022958"/>
    </source>
</evidence>